<reference evidence="6" key="1">
    <citation type="journal article" date="2023" name="Insect Mol. Biol.">
        <title>Genome sequencing provides insights into the evolution of gene families encoding plant cell wall-degrading enzymes in longhorned beetles.</title>
        <authorList>
            <person name="Shin N.R."/>
            <person name="Okamura Y."/>
            <person name="Kirsch R."/>
            <person name="Pauchet Y."/>
        </authorList>
    </citation>
    <scope>NUCLEOTIDE SEQUENCE</scope>
    <source>
        <strain evidence="6">RBIC_L_NR</strain>
    </source>
</reference>
<dbReference type="SMART" id="SM00822">
    <property type="entry name" value="PKS_KR"/>
    <property type="match status" value="1"/>
</dbReference>
<dbReference type="AlphaFoldDB" id="A0AAV8ZJ67"/>
<dbReference type="InterPro" id="IPR020843">
    <property type="entry name" value="ER"/>
</dbReference>
<dbReference type="InterPro" id="IPR029058">
    <property type="entry name" value="AB_hydrolase_fold"/>
</dbReference>
<sequence length="1272" mass="142287">MDVLNVAFENCKFIRATTLSKNMGEFRAIQECDSSATIGYINWNKNWITFMDNMLQMKILQSDTRLLYVPTYIAKLTINSQKHLEWIHNKYTNEGKSTDLPVFNDQSTGIISCGGINIWGLTASSIARRKYLGSPVLESYKFVPNITSLTTEQSIRVTMQVILENTLAYKIKVVELVDDYSAKGGKYLTPVILSVLEDQPLIQPCVKILSKTPLDVTIEVEDKELSSESDCSLVIGTSILGRSEVKKGFILSRESLNFDMSTTNHLPIEVITVHKTETDYLILFQNCPSLKKCIRFPISSSNNFSWVPALKDIIEKKVNDDIVIYSENEPNSGILGLINCLRREPNGQNIRCVFVMDKDTKVQPDNSNYTAQLKKCMAINVFKNGQWGTYRHLLLHECDDVESEHCFANVTVRGDLSSLRWVQGPLRHDQVITPENKLTYIYYAALNFRDIMTALGKIDVDIISQDRKEQECVQGLEFSGRDERGNRLMGIVNTGALSTLVLVDSTLTFKVPDAWSFQEAATVPVVYLTVLYALHTRGNLKHGETILIHSGTGGIGLAAIQLALHHGCTVFTTEMIFKGTKGRGVDMVLNSLAEDKLLASVRCLARGGRFIEIGKFDLANNNQLNLLLFKKNVSFQGVMLDMLFKESPRNKLILSQLMAEGIRSGAIKPLKRTIFKFNEVEQAFRFMASGKHMGKVLIQIRESENQLDSLPSIQKFHCIPRYLCDPDMVYMIIGGLGGFGLELADWLVLRGAKKLVLTSRSGISTGYQNYRIRLWQSYGTIVKISKSDITSRSGCQELIEESQELGPIDAVFNLAVVLNDSIFENQTPDSFNTAFAPKALATQYLDELTRKLCPSLRHFVIFSSVSCGRGNPGQTNYGMANSVMERICENRKRNGFPALTVQWGAVGEVGLVAEMKEESTELAIGGTLQQPISSCLRVLDGFLTQNDEVIVSSMVVAEKQGLGVADNIVDAVINVLGVTNIKTISIHSTMAELGMDSMTAVEIKQILERDFEVILNATEMRTMTLARLKEIQTEKIVNVQGTESNNLNAFGLETILRLIGNESESRLLHKRLDSKVDAKAVAPKLLLFPGIEGFFKVFEPLAVHLNAYTISVQYSYYNLNATVEYTAKSLLPIVVEYITKNQPFTILAYSYGVLIALEVVNLLESKDRLDLFVKITKDVSNITESYKRTLASGLYQRIKALKDYNPSYHKLKSKAKLYKARYESIQGLPEDYGLSQLIENPVEVKTFEGNHASVLTNELLVETINAFISEEH</sequence>
<proteinExistence type="predicted"/>
<dbReference type="Pfam" id="PF00550">
    <property type="entry name" value="PP-binding"/>
    <property type="match status" value="1"/>
</dbReference>
<feature type="domain" description="Polyketide synthase-like phosphopantetheine-binding" evidence="4">
    <location>
        <begin position="965"/>
        <end position="1023"/>
    </location>
</feature>
<dbReference type="Gene3D" id="3.40.50.720">
    <property type="entry name" value="NAD(P)-binding Rossmann-like Domain"/>
    <property type="match status" value="2"/>
</dbReference>
<dbReference type="Gene3D" id="3.10.129.110">
    <property type="entry name" value="Polyketide synthase dehydratase"/>
    <property type="match status" value="1"/>
</dbReference>
<dbReference type="InterPro" id="IPR013968">
    <property type="entry name" value="PKS_KR"/>
</dbReference>
<name>A0AAV8ZJ67_9CUCU</name>
<dbReference type="PANTHER" id="PTHR43775">
    <property type="entry name" value="FATTY ACID SYNTHASE"/>
    <property type="match status" value="1"/>
</dbReference>
<dbReference type="CDD" id="cd08954">
    <property type="entry name" value="KR_1_FAS_SDR_x"/>
    <property type="match status" value="1"/>
</dbReference>
<evidence type="ECO:0000313" key="7">
    <source>
        <dbReference type="Proteomes" id="UP001162156"/>
    </source>
</evidence>
<feature type="domain" description="Ketoreductase" evidence="3">
    <location>
        <begin position="728"/>
        <end position="909"/>
    </location>
</feature>
<dbReference type="InterPro" id="IPR050091">
    <property type="entry name" value="PKS_NRPS_Biosynth_Enz"/>
</dbReference>
<dbReference type="InterPro" id="IPR020806">
    <property type="entry name" value="PKS_PP-bd"/>
</dbReference>
<dbReference type="Pfam" id="PF21149">
    <property type="entry name" value="FAS_pseudo-KR"/>
    <property type="match status" value="1"/>
</dbReference>
<dbReference type="Gene3D" id="3.90.180.10">
    <property type="entry name" value="Medium-chain alcohol dehydrogenases, catalytic domain"/>
    <property type="match status" value="2"/>
</dbReference>
<keyword evidence="2" id="KW-0597">Phosphoprotein</keyword>
<dbReference type="EMBL" id="JANEYF010001459">
    <property type="protein sequence ID" value="KAJ8963945.1"/>
    <property type="molecule type" value="Genomic_DNA"/>
</dbReference>
<protein>
    <submittedName>
        <fullName evidence="6">Uncharacterized protein</fullName>
    </submittedName>
</protein>
<dbReference type="Pfam" id="PF13602">
    <property type="entry name" value="ADH_zinc_N_2"/>
    <property type="match status" value="1"/>
</dbReference>
<evidence type="ECO:0000313" key="6">
    <source>
        <dbReference type="EMBL" id="KAJ8963945.1"/>
    </source>
</evidence>
<keyword evidence="7" id="KW-1185">Reference proteome</keyword>
<dbReference type="InterPro" id="IPR036736">
    <property type="entry name" value="ACP-like_sf"/>
</dbReference>
<dbReference type="SUPFAM" id="SSF51735">
    <property type="entry name" value="NAD(P)-binding Rossmann-fold domains"/>
    <property type="match status" value="2"/>
</dbReference>
<dbReference type="SUPFAM" id="SSF47336">
    <property type="entry name" value="ACP-like"/>
    <property type="match status" value="1"/>
</dbReference>
<dbReference type="Gene3D" id="1.10.1200.10">
    <property type="entry name" value="ACP-like"/>
    <property type="match status" value="1"/>
</dbReference>
<dbReference type="Proteomes" id="UP001162156">
    <property type="component" value="Unassembled WGS sequence"/>
</dbReference>
<dbReference type="InterPro" id="IPR042104">
    <property type="entry name" value="PKS_dehydratase_sf"/>
</dbReference>
<evidence type="ECO:0000259" key="5">
    <source>
        <dbReference type="SMART" id="SM00829"/>
    </source>
</evidence>
<organism evidence="6 7">
    <name type="scientific">Rhamnusium bicolor</name>
    <dbReference type="NCBI Taxonomy" id="1586634"/>
    <lineage>
        <taxon>Eukaryota</taxon>
        <taxon>Metazoa</taxon>
        <taxon>Ecdysozoa</taxon>
        <taxon>Arthropoda</taxon>
        <taxon>Hexapoda</taxon>
        <taxon>Insecta</taxon>
        <taxon>Pterygota</taxon>
        <taxon>Neoptera</taxon>
        <taxon>Endopterygota</taxon>
        <taxon>Coleoptera</taxon>
        <taxon>Polyphaga</taxon>
        <taxon>Cucujiformia</taxon>
        <taxon>Chrysomeloidea</taxon>
        <taxon>Cerambycidae</taxon>
        <taxon>Lepturinae</taxon>
        <taxon>Rhagiini</taxon>
        <taxon>Rhamnusium</taxon>
    </lineage>
</organism>
<dbReference type="InterPro" id="IPR011032">
    <property type="entry name" value="GroES-like_sf"/>
</dbReference>
<dbReference type="SUPFAM" id="SSF50129">
    <property type="entry name" value="GroES-like"/>
    <property type="match status" value="1"/>
</dbReference>
<dbReference type="GO" id="GO:0004312">
    <property type="term" value="F:fatty acid synthase activity"/>
    <property type="evidence" value="ECO:0007669"/>
    <property type="project" value="TreeGrafter"/>
</dbReference>
<dbReference type="GO" id="GO:0006633">
    <property type="term" value="P:fatty acid biosynthetic process"/>
    <property type="evidence" value="ECO:0007669"/>
    <property type="project" value="TreeGrafter"/>
</dbReference>
<evidence type="ECO:0000259" key="3">
    <source>
        <dbReference type="SMART" id="SM00822"/>
    </source>
</evidence>
<dbReference type="InterPro" id="IPR049391">
    <property type="entry name" value="FAS_pseudo-KR"/>
</dbReference>
<dbReference type="PANTHER" id="PTHR43775:SF23">
    <property type="entry name" value="FATTY ACID SYNTHASE 3"/>
    <property type="match status" value="1"/>
</dbReference>
<dbReference type="Gene3D" id="3.40.50.1820">
    <property type="entry name" value="alpha/beta hydrolase"/>
    <property type="match status" value="1"/>
</dbReference>
<keyword evidence="1" id="KW-0596">Phosphopantetheine</keyword>
<dbReference type="GO" id="GO:0016491">
    <property type="term" value="F:oxidoreductase activity"/>
    <property type="evidence" value="ECO:0007669"/>
    <property type="project" value="InterPro"/>
</dbReference>
<dbReference type="SUPFAM" id="SSF53474">
    <property type="entry name" value="alpha/beta-Hydrolases"/>
    <property type="match status" value="1"/>
</dbReference>
<dbReference type="InterPro" id="IPR036291">
    <property type="entry name" value="NAD(P)-bd_dom_sf"/>
</dbReference>
<gene>
    <name evidence="6" type="ORF">NQ314_005276</name>
</gene>
<feature type="domain" description="Enoyl reductase (ER)" evidence="5">
    <location>
        <begin position="414"/>
        <end position="698"/>
    </location>
</feature>
<dbReference type="InterPro" id="IPR057326">
    <property type="entry name" value="KR_dom"/>
</dbReference>
<dbReference type="InterPro" id="IPR009081">
    <property type="entry name" value="PP-bd_ACP"/>
</dbReference>
<evidence type="ECO:0000256" key="1">
    <source>
        <dbReference type="ARBA" id="ARBA00022450"/>
    </source>
</evidence>
<dbReference type="GO" id="GO:0031177">
    <property type="term" value="F:phosphopantetheine binding"/>
    <property type="evidence" value="ECO:0007669"/>
    <property type="project" value="InterPro"/>
</dbReference>
<comment type="caution">
    <text evidence="6">The sequence shown here is derived from an EMBL/GenBank/DDBJ whole genome shotgun (WGS) entry which is preliminary data.</text>
</comment>
<evidence type="ECO:0000259" key="4">
    <source>
        <dbReference type="SMART" id="SM00823"/>
    </source>
</evidence>
<accession>A0AAV8ZJ67</accession>
<dbReference type="CDD" id="cd05195">
    <property type="entry name" value="enoyl_red"/>
    <property type="match status" value="1"/>
</dbReference>
<dbReference type="Pfam" id="PF08659">
    <property type="entry name" value="KR"/>
    <property type="match status" value="1"/>
</dbReference>
<dbReference type="SMART" id="SM00829">
    <property type="entry name" value="PKS_ER"/>
    <property type="match status" value="1"/>
</dbReference>
<evidence type="ECO:0000256" key="2">
    <source>
        <dbReference type="ARBA" id="ARBA00022553"/>
    </source>
</evidence>
<dbReference type="SMART" id="SM00823">
    <property type="entry name" value="PKS_PP"/>
    <property type="match status" value="1"/>
</dbReference>